<gene>
    <name evidence="2" type="ORF">Psch_01346</name>
</gene>
<feature type="region of interest" description="Disordered" evidence="1">
    <location>
        <begin position="45"/>
        <end position="64"/>
    </location>
</feature>
<proteinExistence type="predicted"/>
<reference evidence="2 3" key="1">
    <citation type="journal article" date="2018" name="Environ. Microbiol.">
        <title>Novel energy conservation strategies and behaviour of Pelotomaculum schinkii driving syntrophic propionate catabolism.</title>
        <authorList>
            <person name="Hidalgo-Ahumada C.A.P."/>
            <person name="Nobu M.K."/>
            <person name="Narihiro T."/>
            <person name="Tamaki H."/>
            <person name="Liu W.T."/>
            <person name="Kamagata Y."/>
            <person name="Stams A.J.M."/>
            <person name="Imachi H."/>
            <person name="Sousa D.Z."/>
        </authorList>
    </citation>
    <scope>NUCLEOTIDE SEQUENCE [LARGE SCALE GENOMIC DNA]</scope>
    <source>
        <strain evidence="2 3">HH</strain>
    </source>
</reference>
<sequence length="64" mass="6957">MDVLYDDAWEQSNLHAKGDGQSHLLRFSSFSNCNGFHETTSKISVIAPGQSPDGKIPASHRRGG</sequence>
<organism evidence="2 3">
    <name type="scientific">Pelotomaculum schinkii</name>
    <dbReference type="NCBI Taxonomy" id="78350"/>
    <lineage>
        <taxon>Bacteria</taxon>
        <taxon>Bacillati</taxon>
        <taxon>Bacillota</taxon>
        <taxon>Clostridia</taxon>
        <taxon>Eubacteriales</taxon>
        <taxon>Desulfotomaculaceae</taxon>
        <taxon>Pelotomaculum</taxon>
    </lineage>
</organism>
<dbReference type="EMBL" id="QFGA01000001">
    <property type="protein sequence ID" value="TEB07791.1"/>
    <property type="molecule type" value="Genomic_DNA"/>
</dbReference>
<evidence type="ECO:0000313" key="2">
    <source>
        <dbReference type="EMBL" id="TEB07791.1"/>
    </source>
</evidence>
<name>A0A4Y7RG87_9FIRM</name>
<evidence type="ECO:0000256" key="1">
    <source>
        <dbReference type="SAM" id="MobiDB-lite"/>
    </source>
</evidence>
<accession>A0A4Y7RG87</accession>
<dbReference type="Proteomes" id="UP000298324">
    <property type="component" value="Unassembled WGS sequence"/>
</dbReference>
<dbReference type="AlphaFoldDB" id="A0A4Y7RG87"/>
<keyword evidence="3" id="KW-1185">Reference proteome</keyword>
<comment type="caution">
    <text evidence="2">The sequence shown here is derived from an EMBL/GenBank/DDBJ whole genome shotgun (WGS) entry which is preliminary data.</text>
</comment>
<evidence type="ECO:0000313" key="3">
    <source>
        <dbReference type="Proteomes" id="UP000298324"/>
    </source>
</evidence>
<protein>
    <submittedName>
        <fullName evidence="2">Uncharacterized protein</fullName>
    </submittedName>
</protein>